<protein>
    <submittedName>
        <fullName evidence="2">Uncharacterized protein</fullName>
    </submittedName>
</protein>
<name>A0A1A9ZAX9_GLOPL</name>
<evidence type="ECO:0000256" key="1">
    <source>
        <dbReference type="SAM" id="MobiDB-lite"/>
    </source>
</evidence>
<keyword evidence="3" id="KW-1185">Reference proteome</keyword>
<feature type="compositionally biased region" description="Polar residues" evidence="1">
    <location>
        <begin position="78"/>
        <end position="96"/>
    </location>
</feature>
<reference evidence="2" key="2">
    <citation type="submission" date="2020-05" db="UniProtKB">
        <authorList>
            <consortium name="EnsemblMetazoa"/>
        </authorList>
    </citation>
    <scope>IDENTIFICATION</scope>
    <source>
        <strain evidence="2">IAEA</strain>
    </source>
</reference>
<dbReference type="EnsemblMetazoa" id="GPAI009062-RA">
    <property type="protein sequence ID" value="GPAI009062-PA"/>
    <property type="gene ID" value="GPAI009062"/>
</dbReference>
<proteinExistence type="predicted"/>
<dbReference type="VEuPathDB" id="VectorBase:GPAI009062"/>
<evidence type="ECO:0000313" key="2">
    <source>
        <dbReference type="EnsemblMetazoa" id="GPAI009062-PA"/>
    </source>
</evidence>
<evidence type="ECO:0000313" key="3">
    <source>
        <dbReference type="Proteomes" id="UP000092445"/>
    </source>
</evidence>
<dbReference type="AlphaFoldDB" id="A0A1A9ZAX9"/>
<dbReference type="Proteomes" id="UP000092445">
    <property type="component" value="Unassembled WGS sequence"/>
</dbReference>
<feature type="region of interest" description="Disordered" evidence="1">
    <location>
        <begin position="77"/>
        <end position="116"/>
    </location>
</feature>
<accession>A0A1A9ZAX9</accession>
<sequence length="177" mass="20055">MFLTKQRSQRSKITGKAQVSYNDSDFGVKRVKCLSEHVEKHLYGVYLNQYYRTNGAVATTRYALSSMRDGARKETVCPINNATDADSRPKSTSNASEMDEDEYVGSESEGSNDSWTTEEFSSSFIGRYAPHNRLPPLDQFKRLTNCQRRYEYVTDGRVTNTNKGRAAGVIQLNEPKL</sequence>
<reference evidence="3" key="1">
    <citation type="submission" date="2014-03" db="EMBL/GenBank/DDBJ databases">
        <authorList>
            <person name="Aksoy S."/>
            <person name="Warren W."/>
            <person name="Wilson R.K."/>
        </authorList>
    </citation>
    <scope>NUCLEOTIDE SEQUENCE [LARGE SCALE GENOMIC DNA]</scope>
    <source>
        <strain evidence="3">IAEA</strain>
    </source>
</reference>
<organism evidence="2 3">
    <name type="scientific">Glossina pallidipes</name>
    <name type="common">Tsetse fly</name>
    <dbReference type="NCBI Taxonomy" id="7398"/>
    <lineage>
        <taxon>Eukaryota</taxon>
        <taxon>Metazoa</taxon>
        <taxon>Ecdysozoa</taxon>
        <taxon>Arthropoda</taxon>
        <taxon>Hexapoda</taxon>
        <taxon>Insecta</taxon>
        <taxon>Pterygota</taxon>
        <taxon>Neoptera</taxon>
        <taxon>Endopterygota</taxon>
        <taxon>Diptera</taxon>
        <taxon>Brachycera</taxon>
        <taxon>Muscomorpha</taxon>
        <taxon>Hippoboscoidea</taxon>
        <taxon>Glossinidae</taxon>
        <taxon>Glossina</taxon>
    </lineage>
</organism>
<dbReference type="STRING" id="7398.A0A1A9ZAX9"/>